<evidence type="ECO:0000313" key="2">
    <source>
        <dbReference type="EMBL" id="PWU87710.1"/>
    </source>
</evidence>
<feature type="region of interest" description="Disordered" evidence="1">
    <location>
        <begin position="177"/>
        <end position="197"/>
    </location>
</feature>
<reference evidence="2 3" key="1">
    <citation type="journal article" date="2018" name="Microb. Genom.">
        <title>Expanding an expanded genome: long-read sequencing of Trypanosoma cruzi.</title>
        <authorList>
            <person name="Berna L."/>
            <person name="Rodriguez M."/>
            <person name="Chiribao M.L."/>
            <person name="Parodi-Talice A."/>
            <person name="Pita S."/>
            <person name="Rijo G."/>
            <person name="Alvarez-Valin F."/>
            <person name="Robello C."/>
        </authorList>
    </citation>
    <scope>NUCLEOTIDE SEQUENCE [LARGE SCALE GENOMIC DNA]</scope>
    <source>
        <strain evidence="2 3">TCC</strain>
    </source>
</reference>
<dbReference type="VEuPathDB" id="TriTrypDB:C4B63_53g143"/>
<accession>A0A2V2UUG9</accession>
<comment type="caution">
    <text evidence="2">The sequence shown here is derived from an EMBL/GenBank/DDBJ whole genome shotgun (WGS) entry which is preliminary data.</text>
</comment>
<proteinExistence type="predicted"/>
<organism evidence="2 3">
    <name type="scientific">Trypanosoma cruzi</name>
    <dbReference type="NCBI Taxonomy" id="5693"/>
    <lineage>
        <taxon>Eukaryota</taxon>
        <taxon>Discoba</taxon>
        <taxon>Euglenozoa</taxon>
        <taxon>Kinetoplastea</taxon>
        <taxon>Metakinetoplastina</taxon>
        <taxon>Trypanosomatida</taxon>
        <taxon>Trypanosomatidae</taxon>
        <taxon>Trypanosoma</taxon>
        <taxon>Schizotrypanum</taxon>
    </lineage>
</organism>
<protein>
    <submittedName>
        <fullName evidence="2">Uncharacterized protein</fullName>
    </submittedName>
</protein>
<dbReference type="AlphaFoldDB" id="A0A2V2UUG9"/>
<dbReference type="VEuPathDB" id="TriTrypDB:C3747_465g38"/>
<evidence type="ECO:0000313" key="3">
    <source>
        <dbReference type="Proteomes" id="UP000246078"/>
    </source>
</evidence>
<dbReference type="EMBL" id="PRFC01000465">
    <property type="protein sequence ID" value="PWU87710.1"/>
    <property type="molecule type" value="Genomic_DNA"/>
</dbReference>
<dbReference type="VEuPathDB" id="TriTrypDB:TcBrA4_0126390"/>
<evidence type="ECO:0000256" key="1">
    <source>
        <dbReference type="SAM" id="MobiDB-lite"/>
    </source>
</evidence>
<sequence>MWTTFCTGAVSRWRPHASAVGSLCSPMGFLPLTTLSRRQEVSDYRARRQRQRHARQLHACIIPEGETGEIIDEDAQLPQKPLIASSVVKSDPYFQELGVLRDALVVEGREVNAPAIQCVEEQMRRRMQQLRSDERKAGRLRRAESSGFWSSTRTWMVWRSQAFPLVNSGFQRTRSLRARGGTHGARSVTGEERRGSGGEGAVFEGACRAAGCCSSEAGGCAARADAVPDASSI</sequence>
<name>A0A2V2UUG9_TRYCR</name>
<dbReference type="Proteomes" id="UP000246078">
    <property type="component" value="Unassembled WGS sequence"/>
</dbReference>
<gene>
    <name evidence="2" type="ORF">C3747_465g38</name>
</gene>